<accession>A0A067K8T6</accession>
<feature type="chain" id="PRO_5001643524" evidence="3">
    <location>
        <begin position="27"/>
        <end position="165"/>
    </location>
</feature>
<dbReference type="PANTHER" id="PTHR31614:SF20">
    <property type="entry name" value="POLLEN PROTEIN OLE E I-LIKE PROTEIN"/>
    <property type="match status" value="1"/>
</dbReference>
<dbReference type="EMBL" id="KK914581">
    <property type="protein sequence ID" value="KDP32532.1"/>
    <property type="molecule type" value="Genomic_DNA"/>
</dbReference>
<keyword evidence="5" id="KW-1185">Reference proteome</keyword>
<evidence type="ECO:0000313" key="4">
    <source>
        <dbReference type="EMBL" id="KDP32532.1"/>
    </source>
</evidence>
<evidence type="ECO:0000313" key="5">
    <source>
        <dbReference type="Proteomes" id="UP000027138"/>
    </source>
</evidence>
<evidence type="ECO:0000256" key="2">
    <source>
        <dbReference type="ARBA" id="ARBA00023157"/>
    </source>
</evidence>
<proteinExistence type="inferred from homology"/>
<evidence type="ECO:0000256" key="3">
    <source>
        <dbReference type="SAM" id="SignalP"/>
    </source>
</evidence>
<evidence type="ECO:0000256" key="1">
    <source>
        <dbReference type="ARBA" id="ARBA00010049"/>
    </source>
</evidence>
<dbReference type="OrthoDB" id="1888725at2759"/>
<keyword evidence="2" id="KW-1015">Disulfide bond</keyword>
<keyword evidence="3" id="KW-0732">Signal</keyword>
<organism evidence="4 5">
    <name type="scientific">Jatropha curcas</name>
    <name type="common">Barbados nut</name>
    <dbReference type="NCBI Taxonomy" id="180498"/>
    <lineage>
        <taxon>Eukaryota</taxon>
        <taxon>Viridiplantae</taxon>
        <taxon>Streptophyta</taxon>
        <taxon>Embryophyta</taxon>
        <taxon>Tracheophyta</taxon>
        <taxon>Spermatophyta</taxon>
        <taxon>Magnoliopsida</taxon>
        <taxon>eudicotyledons</taxon>
        <taxon>Gunneridae</taxon>
        <taxon>Pentapetalae</taxon>
        <taxon>rosids</taxon>
        <taxon>fabids</taxon>
        <taxon>Malpighiales</taxon>
        <taxon>Euphorbiaceae</taxon>
        <taxon>Crotonoideae</taxon>
        <taxon>Jatropheae</taxon>
        <taxon>Jatropha</taxon>
    </lineage>
</organism>
<feature type="signal peptide" evidence="3">
    <location>
        <begin position="1"/>
        <end position="26"/>
    </location>
</feature>
<dbReference type="PANTHER" id="PTHR31614">
    <property type="entry name" value="PROTEIN DOWNSTREAM OF FLC-RELATED"/>
    <property type="match status" value="1"/>
</dbReference>
<dbReference type="Proteomes" id="UP000027138">
    <property type="component" value="Unassembled WGS sequence"/>
</dbReference>
<gene>
    <name evidence="4" type="ORF">JCGZ_14735</name>
</gene>
<protein>
    <submittedName>
        <fullName evidence="4">Uncharacterized protein</fullName>
    </submittedName>
</protein>
<dbReference type="AlphaFoldDB" id="A0A067K8T6"/>
<dbReference type="KEGG" id="jcu:105639210"/>
<reference evidence="4 5" key="1">
    <citation type="journal article" date="2014" name="PLoS ONE">
        <title>Global Analysis of Gene Expression Profiles in Physic Nut (Jatropha curcas L.) Seedlings Exposed to Salt Stress.</title>
        <authorList>
            <person name="Zhang L."/>
            <person name="Zhang C."/>
            <person name="Wu P."/>
            <person name="Chen Y."/>
            <person name="Li M."/>
            <person name="Jiang H."/>
            <person name="Wu G."/>
        </authorList>
    </citation>
    <scope>NUCLEOTIDE SEQUENCE [LARGE SCALE GENOMIC DNA]</scope>
    <source>
        <strain evidence="5">cv. GZQX0401</strain>
        <tissue evidence="4">Young leaves</tissue>
    </source>
</reference>
<name>A0A067K8T6_JATCU</name>
<dbReference type="Pfam" id="PF01190">
    <property type="entry name" value="Pollen_Ole_e_1"/>
    <property type="match status" value="1"/>
</dbReference>
<dbReference type="InterPro" id="IPR006041">
    <property type="entry name" value="Pollen_Ole_e1_allergen"/>
</dbReference>
<dbReference type="STRING" id="180498.A0A067K8T6"/>
<comment type="similarity">
    <text evidence="1">Belongs to the Ole e I family.</text>
</comment>
<sequence>MAKSFAFAGLIASALCFSSLFSYAFAGANMFVEGKVYCDVCRVEFETKLSEPIKGAVVKLECKIRENNTLTYAVEGETDPQGIYRLPVEGEHEEDICEVRLVKSGMTDCIEPFKSTDRARILLSQNVGVVQASRYANPLGYMKKEANPNCGQVLLDMGFLPNVDV</sequence>